<dbReference type="InParanoid" id="F0XUL7"/>
<feature type="compositionally biased region" description="Low complexity" evidence="5">
    <location>
        <begin position="1076"/>
        <end position="1100"/>
    </location>
</feature>
<protein>
    <submittedName>
        <fullName evidence="6">Translation regulator</fullName>
    </submittedName>
</protein>
<evidence type="ECO:0000256" key="1">
    <source>
        <dbReference type="ARBA" id="ARBA00006192"/>
    </source>
</evidence>
<dbReference type="OrthoDB" id="185373at2759"/>
<feature type="region of interest" description="Disordered" evidence="5">
    <location>
        <begin position="1171"/>
        <end position="1199"/>
    </location>
</feature>
<name>F0XUL7_GROCL</name>
<dbReference type="GeneID" id="25978103"/>
<keyword evidence="7" id="KW-1185">Reference proteome</keyword>
<gene>
    <name evidence="6" type="ORF">CMQ_4847</name>
</gene>
<proteinExistence type="inferred from homology"/>
<dbReference type="InterPro" id="IPR011990">
    <property type="entry name" value="TPR-like_helical_dom_sf"/>
</dbReference>
<feature type="region of interest" description="Disordered" evidence="5">
    <location>
        <begin position="1076"/>
        <end position="1101"/>
    </location>
</feature>
<reference evidence="6 7" key="1">
    <citation type="journal article" date="2011" name="Proc. Natl. Acad. Sci. U.S.A.">
        <title>Genome and transcriptome analyses of the mountain pine beetle-fungal symbiont Grosmannia clavigera, a lodgepole pine pathogen.</title>
        <authorList>
            <person name="DiGuistini S."/>
            <person name="Wang Y."/>
            <person name="Liao N.Y."/>
            <person name="Taylor G."/>
            <person name="Tanguay P."/>
            <person name="Feau N."/>
            <person name="Henrissat B."/>
            <person name="Chan S.K."/>
            <person name="Hesse-Orce U."/>
            <person name="Alamouti S.M."/>
            <person name="Tsui C.K.M."/>
            <person name="Docking R.T."/>
            <person name="Levasseur A."/>
            <person name="Haridas S."/>
            <person name="Robertson G."/>
            <person name="Birol I."/>
            <person name="Holt R.A."/>
            <person name="Marra M.A."/>
            <person name="Hamelin R.C."/>
            <person name="Hirst M."/>
            <person name="Jones S.J.M."/>
            <person name="Bohlmann J."/>
            <person name="Breuil C."/>
        </authorList>
    </citation>
    <scope>NUCLEOTIDE SEQUENCE [LARGE SCALE GENOMIC DNA]</scope>
    <source>
        <strain evidence="7">kw1407 / UAMH 11150</strain>
    </source>
</reference>
<feature type="compositionally biased region" description="Basic and acidic residues" evidence="5">
    <location>
        <begin position="1185"/>
        <end position="1194"/>
    </location>
</feature>
<evidence type="ECO:0000313" key="7">
    <source>
        <dbReference type="Proteomes" id="UP000007796"/>
    </source>
</evidence>
<dbReference type="Pfam" id="PF01535">
    <property type="entry name" value="PPR"/>
    <property type="match status" value="2"/>
</dbReference>
<organism evidence="7">
    <name type="scientific">Grosmannia clavigera (strain kw1407 / UAMH 11150)</name>
    <name type="common">Blue stain fungus</name>
    <name type="synonym">Graphiocladiella clavigera</name>
    <dbReference type="NCBI Taxonomy" id="655863"/>
    <lineage>
        <taxon>Eukaryota</taxon>
        <taxon>Fungi</taxon>
        <taxon>Dikarya</taxon>
        <taxon>Ascomycota</taxon>
        <taxon>Pezizomycotina</taxon>
        <taxon>Sordariomycetes</taxon>
        <taxon>Sordariomycetidae</taxon>
        <taxon>Ophiostomatales</taxon>
        <taxon>Ophiostomataceae</taxon>
        <taxon>Leptographium</taxon>
    </lineage>
</organism>
<comment type="subunit">
    <text evidence="4">Binds to mitochondrial small subunit 15S rRNA.</text>
</comment>
<dbReference type="InterPro" id="IPR002885">
    <property type="entry name" value="PPR_rpt"/>
</dbReference>
<evidence type="ECO:0000256" key="5">
    <source>
        <dbReference type="SAM" id="MobiDB-lite"/>
    </source>
</evidence>
<dbReference type="EMBL" id="GL630006">
    <property type="protein sequence ID" value="EFW98995.1"/>
    <property type="molecule type" value="Genomic_DNA"/>
</dbReference>
<comment type="similarity">
    <text evidence="1">Belongs to the CCM1 family.</text>
</comment>
<dbReference type="PANTHER" id="PTHR47447:SF17">
    <property type="entry name" value="OS12G0638900 PROTEIN"/>
    <property type="match status" value="1"/>
</dbReference>
<evidence type="ECO:0000256" key="2">
    <source>
        <dbReference type="ARBA" id="ARBA00022737"/>
    </source>
</evidence>
<dbReference type="PANTHER" id="PTHR47447">
    <property type="entry name" value="OS03G0856100 PROTEIN"/>
    <property type="match status" value="1"/>
</dbReference>
<keyword evidence="2" id="KW-0677">Repeat</keyword>
<accession>F0XUL7</accession>
<dbReference type="eggNOG" id="KOG4197">
    <property type="taxonomic scope" value="Eukaryota"/>
</dbReference>
<dbReference type="Proteomes" id="UP000007796">
    <property type="component" value="Unassembled WGS sequence"/>
</dbReference>
<comment type="function">
    <text evidence="3">Regulates mitochondrial small subunit maturation by controlling 15S rRNA 5'-end processing. Localizes to the 5' precursor of the 15S rRNA in a position that is subsequently occupied by mS47 in the mature yeast mtSSU. Uses structure and sequence-specific RNA recognition, binding to a single-stranded region of the precursor and specifically recognizing bases -6 to -1. The exchange of Ccm1 for mS47 is coupled to the irreversible removal of precursor rRNA that is accompanied by conformational changes of the mitoribosomal proteins uS5m and mS26. These conformational changes signal completion of 5'-end rRNA processing through protection of the mature 5'-end of the 15S rRNA and stabilization of mS47. The removal of the 5' precursor together with the dissociation of Ccm1 may be catalyzed by the 5'-3' exoribonuclease Pet127. Involved in the specific removal of group I introns in mitochondrial encoded transcripts.</text>
</comment>
<evidence type="ECO:0000313" key="6">
    <source>
        <dbReference type="EMBL" id="EFW98995.1"/>
    </source>
</evidence>
<dbReference type="HOGENOM" id="CLU_003430_0_1_1"/>
<dbReference type="RefSeq" id="XP_014168478.1">
    <property type="nucleotide sequence ID" value="XM_014313003.1"/>
</dbReference>
<evidence type="ECO:0000256" key="3">
    <source>
        <dbReference type="ARBA" id="ARBA00044493"/>
    </source>
</evidence>
<dbReference type="Gene3D" id="1.25.40.10">
    <property type="entry name" value="Tetratricopeptide repeat domain"/>
    <property type="match status" value="2"/>
</dbReference>
<sequence>MPVLDRTAASLEPCGLQRLLPQTAKAAAAASTATERRSRTLHPTFWQYGVADLELSQTCQSLVAASSSPVPQTEPLNASSFLLDFLYPNGALRFLKSSYLRVLGDRRPAAVIRRPSRPYSSLPFSTPEPDATSQTIDSITTNLAGPSFPVEARKAAATTTSRGRADDDEASLVQELEDVLQTSVTLYSTEAFDRAWDVYSRLPFGAHKAELAHRVLLFLTPSRRPTEAQRIVMAFSAIDTAERDAAAVSHTIRALLRLNDREGALALFRQGLAAGETITATTATTKTTTRSKQPCPPGLGPLVADCLQRAAWDMLADVWAIYKEKVGRSEVEAVELKEVLEVANLQNRLEQLSAVVRQNMEAAATATTEGEVPRSVTGIFAAVVLASLHRLTCADSIPFVRQLKNVWIYEAFIHVALNNGQKAEASEAYGEYRQLRLFRPRRATLARLVQEAYYPDDVRGMESVLKDWYRVHGRPSYWGLQKFMAFYAGRGDVTSVNRLWNDFSAAHPGALERGEDTFAHLLKVHAVRGDIEQLEQVFGEITTVHHQTANTTCWNIRLHAHVERGRFGEAMRVFEQLCAAVEPDGYSFGTIMSLAGGRGDLELVLELHAAAEARGLAVTEAMLDPIVEAYCQNERLDEAERLCVSTARSSGEKTDSAQKGTLKKRPPQSYTALWNTLLRHHAFRHDLVSVNRVLKRMSRLAVAYDGGTYSALLFALAQCRQPRRAVELLRAAQDEGLFRPTAQHYTLLMMAYVRSRQPHRALQVNRLMHHLGFRRTSRQTQLVIKAFSQWQEFPPGVDANGLPAADGSTTSLDRRELLAKALREFQRSLAPLPSDGDRGPATVDAVRLPLGATRRFSFVIFMLVQARDFVGVEEVVQLYRSLSPPDDRQQPLPLKLCNALMLSDFYEGRFDRVKETWRYVLDRTVEIGRPHDWSTTNARSHSPIVARLRYGLTDPLKTMQRLYTAEGDADGLVRTIQEVLAAGFALDSKNWNHYVQNLARLGRTHDAFAVCEQHLMGQWSGFAVLRARRRGGGLDGDGVGGVNDVDRDGLHNAQFDGDLFRSDDVTTSQLLAAARAAEATTAAPARPPNNNSNTNSGSARLSRAQQLLEGAPRYNRPMALTFMVLAKAYMDLERSAPWSSAAERHFHDLAIRYPKAVHAVRTMVRMNSRLEGRAFGDGDPSETPNGHEHGLYFDHDDDDPLDLSAVHGA</sequence>
<dbReference type="AlphaFoldDB" id="F0XUL7"/>
<dbReference type="STRING" id="655863.F0XUL7"/>
<evidence type="ECO:0000256" key="4">
    <source>
        <dbReference type="ARBA" id="ARBA00044511"/>
    </source>
</evidence>